<dbReference type="InterPro" id="IPR046341">
    <property type="entry name" value="SET_dom_sf"/>
</dbReference>
<proteinExistence type="predicted"/>
<dbReference type="PANTHER" id="PTHR13271:SF137">
    <property type="entry name" value="SET DOMAIN-CONTAINING PROTEIN"/>
    <property type="match status" value="1"/>
</dbReference>
<dbReference type="PROSITE" id="PS50280">
    <property type="entry name" value="SET"/>
    <property type="match status" value="1"/>
</dbReference>
<dbReference type="InterPro" id="IPR001214">
    <property type="entry name" value="SET_dom"/>
</dbReference>
<dbReference type="GO" id="GO:0016279">
    <property type="term" value="F:protein-lysine N-methyltransferase activity"/>
    <property type="evidence" value="ECO:0007669"/>
    <property type="project" value="UniProtKB-ARBA"/>
</dbReference>
<dbReference type="EMBL" id="MKZY01000003">
    <property type="protein sequence ID" value="OOO11993.1"/>
    <property type="molecule type" value="Genomic_DNA"/>
</dbReference>
<reference evidence="2 3" key="1">
    <citation type="submission" date="2016-10" db="EMBL/GenBank/DDBJ databases">
        <title>Genome sequencing of Aspergillus oryzae BCC7051.</title>
        <authorList>
            <person name="Thammarongtham C."/>
            <person name="Vorapreeda T."/>
            <person name="Nookaew I."/>
            <person name="Srisuk T."/>
            <person name="Land M."/>
            <person name="Jeennor S."/>
            <person name="Laoteng K."/>
        </authorList>
    </citation>
    <scope>NUCLEOTIDE SEQUENCE [LARGE SCALE GENOMIC DNA]</scope>
    <source>
        <strain evidence="2 3">BCC7051</strain>
    </source>
</reference>
<evidence type="ECO:0000259" key="1">
    <source>
        <dbReference type="PROSITE" id="PS50280"/>
    </source>
</evidence>
<dbReference type="InterPro" id="IPR050600">
    <property type="entry name" value="SETD3_SETD6_MTase"/>
</dbReference>
<dbReference type="Gene3D" id="3.90.1410.10">
    <property type="entry name" value="set domain protein methyltransferase, domain 1"/>
    <property type="match status" value="1"/>
</dbReference>
<gene>
    <name evidence="2" type="ORF">OAory_01084630</name>
</gene>
<sequence>MDESPGKEHVAFTNWAISKGIEINGIAPARFPGRRLGMIATKTIEVTITRKEGEIMLTVPQTAMLSIDSIPSSFVDLFPEGTSIHGILAAYLTHGDTKTLKGIDAWRNVWPNWQELEDSTPILWPSHLRRSNSAFKDEDNSSTPSLLPPSVSGLWNSFEKVPVGVDYDTRYQNMLGQEEKRLTHAWEQVLSVFPKTEWKTFAYYWLIINSRSFYYISPGKDEPEDWNDAIAMVPYADYFNHEDNAACEVRFDHIDYTFRATKRYEKGSEVYMSYGAHSNDFLFVEYGFFLDKNESDSIYLDDIIFQDLTITDKKELVHQDCFGNFEVTETGVNASTETAACLKYMSKRDFRIYIEGRSKRAFDAGKSAEVIRSWIGVYLGECERTMEIIGSMLEKLGGSRRRSSVGEKWEKGRLEMLLSRWGQIKRICEKAIGAVGQGE</sequence>
<dbReference type="PANTHER" id="PTHR13271">
    <property type="entry name" value="UNCHARACTERIZED PUTATIVE METHYLTRANSFERASE"/>
    <property type="match status" value="1"/>
</dbReference>
<organism evidence="2 3">
    <name type="scientific">Aspergillus oryzae</name>
    <name type="common">Yellow koji mold</name>
    <dbReference type="NCBI Taxonomy" id="5062"/>
    <lineage>
        <taxon>Eukaryota</taxon>
        <taxon>Fungi</taxon>
        <taxon>Dikarya</taxon>
        <taxon>Ascomycota</taxon>
        <taxon>Pezizomycotina</taxon>
        <taxon>Eurotiomycetes</taxon>
        <taxon>Eurotiomycetidae</taxon>
        <taxon>Eurotiales</taxon>
        <taxon>Aspergillaceae</taxon>
        <taxon>Aspergillus</taxon>
        <taxon>Aspergillus subgen. Circumdati</taxon>
    </lineage>
</organism>
<feature type="domain" description="SET" evidence="1">
    <location>
        <begin position="19"/>
        <end position="275"/>
    </location>
</feature>
<evidence type="ECO:0000313" key="2">
    <source>
        <dbReference type="EMBL" id="OOO11993.1"/>
    </source>
</evidence>
<dbReference type="Pfam" id="PF00856">
    <property type="entry name" value="SET"/>
    <property type="match status" value="1"/>
</dbReference>
<dbReference type="SUPFAM" id="SSF82199">
    <property type="entry name" value="SET domain"/>
    <property type="match status" value="1"/>
</dbReference>
<name>A0A1S9DSC4_ASPOZ</name>
<dbReference type="VEuPathDB" id="FungiDB:AO090020000722"/>
<dbReference type="AlphaFoldDB" id="A0A1S9DSC4"/>
<dbReference type="Proteomes" id="UP000190312">
    <property type="component" value="Unassembled WGS sequence"/>
</dbReference>
<comment type="caution">
    <text evidence="2">The sequence shown here is derived from an EMBL/GenBank/DDBJ whole genome shotgun (WGS) entry which is preliminary data.</text>
</comment>
<protein>
    <submittedName>
        <fullName evidence="2">Nuclear protein SET</fullName>
    </submittedName>
</protein>
<dbReference type="OrthoDB" id="341421at2759"/>
<evidence type="ECO:0000313" key="3">
    <source>
        <dbReference type="Proteomes" id="UP000190312"/>
    </source>
</evidence>
<accession>A0A1S9DSC4</accession>